<name>A0A0L7L3F6_OPEBR</name>
<evidence type="ECO:0000256" key="4">
    <source>
        <dbReference type="ARBA" id="ARBA00023065"/>
    </source>
</evidence>
<comment type="function">
    <text evidence="5">Subunit of the V1 complex of vacuolar(H+)-ATPase (V-ATPase), a multisubunit enzyme composed of a peripheral complex (V1) that hydrolyzes ATP and a membrane integral complex (V0) that translocates protons. V-ATPase is responsible for acidifying and maintaining the pH of intracellular compartments and in some cell types, is targeted to the plasma membrane, where it is responsible for acidifying the extracellular environment. Subunit H is essential for V-ATPase activity, but not for the assembly of the complex.</text>
</comment>
<dbReference type="Gene3D" id="1.25.10.10">
    <property type="entry name" value="Leucine-rich Repeat Variant"/>
    <property type="match status" value="2"/>
</dbReference>
<accession>A0A0L7L3F6</accession>
<feature type="coiled-coil region" evidence="6">
    <location>
        <begin position="183"/>
        <end position="210"/>
    </location>
</feature>
<keyword evidence="6" id="KW-0175">Coiled coil</keyword>
<dbReference type="PANTHER" id="PTHR10698">
    <property type="entry name" value="V-TYPE PROTON ATPASE SUBUNIT H"/>
    <property type="match status" value="1"/>
</dbReference>
<feature type="region of interest" description="Disordered" evidence="7">
    <location>
        <begin position="212"/>
        <end position="233"/>
    </location>
</feature>
<keyword evidence="2" id="KW-0813">Transport</keyword>
<evidence type="ECO:0000256" key="7">
    <source>
        <dbReference type="SAM" id="MobiDB-lite"/>
    </source>
</evidence>
<feature type="compositionally biased region" description="Basic and acidic residues" evidence="7">
    <location>
        <begin position="224"/>
        <end position="233"/>
    </location>
</feature>
<protein>
    <recommendedName>
        <fullName evidence="8">ATPase V1 complex subunit H C-terminal domain-containing protein</fullName>
    </recommendedName>
</protein>
<dbReference type="InterPro" id="IPR011987">
    <property type="entry name" value="ATPase_V1-cplx_hsu_C"/>
</dbReference>
<keyword evidence="4" id="KW-0406">Ion transport</keyword>
<evidence type="ECO:0000256" key="2">
    <source>
        <dbReference type="ARBA" id="ARBA00022448"/>
    </source>
</evidence>
<dbReference type="GO" id="GO:0046961">
    <property type="term" value="F:proton-transporting ATPase activity, rotational mechanism"/>
    <property type="evidence" value="ECO:0007669"/>
    <property type="project" value="InterPro"/>
</dbReference>
<evidence type="ECO:0000313" key="9">
    <source>
        <dbReference type="EMBL" id="KOB70033.1"/>
    </source>
</evidence>
<dbReference type="EMBL" id="JTDY01003163">
    <property type="protein sequence ID" value="KOB70033.1"/>
    <property type="molecule type" value="Genomic_DNA"/>
</dbReference>
<proteinExistence type="inferred from homology"/>
<evidence type="ECO:0000256" key="6">
    <source>
        <dbReference type="SAM" id="Coils"/>
    </source>
</evidence>
<comment type="similarity">
    <text evidence="1">Belongs to the V-ATPase H subunit family.</text>
</comment>
<dbReference type="Pfam" id="PF11698">
    <property type="entry name" value="V-ATPase_H_C"/>
    <property type="match status" value="1"/>
</dbReference>
<dbReference type="GO" id="GO:0005765">
    <property type="term" value="C:lysosomal membrane"/>
    <property type="evidence" value="ECO:0007669"/>
    <property type="project" value="TreeGrafter"/>
</dbReference>
<comment type="caution">
    <text evidence="9">The sequence shown here is derived from an EMBL/GenBank/DDBJ whole genome shotgun (WGS) entry which is preliminary data.</text>
</comment>
<dbReference type="InterPro" id="IPR004908">
    <property type="entry name" value="ATPase_V1-cplx_hsu"/>
</dbReference>
<dbReference type="GO" id="GO:0000221">
    <property type="term" value="C:vacuolar proton-transporting V-type ATPase, V1 domain"/>
    <property type="evidence" value="ECO:0007669"/>
    <property type="project" value="InterPro"/>
</dbReference>
<feature type="region of interest" description="Disordered" evidence="7">
    <location>
        <begin position="281"/>
        <end position="301"/>
    </location>
</feature>
<dbReference type="InterPro" id="IPR016024">
    <property type="entry name" value="ARM-type_fold"/>
</dbReference>
<evidence type="ECO:0000313" key="10">
    <source>
        <dbReference type="Proteomes" id="UP000037510"/>
    </source>
</evidence>
<organism evidence="9 10">
    <name type="scientific">Operophtera brumata</name>
    <name type="common">Winter moth</name>
    <name type="synonym">Phalaena brumata</name>
    <dbReference type="NCBI Taxonomy" id="104452"/>
    <lineage>
        <taxon>Eukaryota</taxon>
        <taxon>Metazoa</taxon>
        <taxon>Ecdysozoa</taxon>
        <taxon>Arthropoda</taxon>
        <taxon>Hexapoda</taxon>
        <taxon>Insecta</taxon>
        <taxon>Pterygota</taxon>
        <taxon>Neoptera</taxon>
        <taxon>Endopterygota</taxon>
        <taxon>Lepidoptera</taxon>
        <taxon>Glossata</taxon>
        <taxon>Ditrysia</taxon>
        <taxon>Geometroidea</taxon>
        <taxon>Geometridae</taxon>
        <taxon>Larentiinae</taxon>
        <taxon>Operophtera</taxon>
    </lineage>
</organism>
<evidence type="ECO:0000256" key="1">
    <source>
        <dbReference type="ARBA" id="ARBA00008613"/>
    </source>
</evidence>
<gene>
    <name evidence="9" type="ORF">OBRU01_16946</name>
</gene>
<keyword evidence="10" id="KW-1185">Reference proteome</keyword>
<dbReference type="Gene3D" id="1.25.40.150">
    <property type="entry name" value="V-type ATPase, subunit H, C-terminal domain"/>
    <property type="match status" value="1"/>
</dbReference>
<feature type="domain" description="ATPase V1 complex subunit H C-terminal" evidence="8">
    <location>
        <begin position="517"/>
        <end position="578"/>
    </location>
</feature>
<dbReference type="Proteomes" id="UP000037510">
    <property type="component" value="Unassembled WGS sequence"/>
</dbReference>
<dbReference type="InterPro" id="IPR011989">
    <property type="entry name" value="ARM-like"/>
</dbReference>
<evidence type="ECO:0000256" key="3">
    <source>
        <dbReference type="ARBA" id="ARBA00022781"/>
    </source>
</evidence>
<dbReference type="Pfam" id="PF03224">
    <property type="entry name" value="V-ATPase_H_N"/>
    <property type="match status" value="2"/>
</dbReference>
<dbReference type="SUPFAM" id="SSF48371">
    <property type="entry name" value="ARM repeat"/>
    <property type="match status" value="3"/>
</dbReference>
<dbReference type="AlphaFoldDB" id="A0A0L7L3F6"/>
<reference evidence="9 10" key="1">
    <citation type="journal article" date="2015" name="Genome Biol. Evol.">
        <title>The genome of winter moth (Operophtera brumata) provides a genomic perspective on sexual dimorphism and phenology.</title>
        <authorList>
            <person name="Derks M.F."/>
            <person name="Smit S."/>
            <person name="Salis L."/>
            <person name="Schijlen E."/>
            <person name="Bossers A."/>
            <person name="Mateman C."/>
            <person name="Pijl A.S."/>
            <person name="de Ridder D."/>
            <person name="Groenen M.A."/>
            <person name="Visser M.E."/>
            <person name="Megens H.J."/>
        </authorList>
    </citation>
    <scope>NUCLEOTIDE SEQUENCE [LARGE SCALE GENOMIC DNA]</scope>
    <source>
        <strain evidence="9">WM2013NL</strain>
        <tissue evidence="9">Head and thorax</tissue>
    </source>
</reference>
<evidence type="ECO:0000256" key="5">
    <source>
        <dbReference type="ARBA" id="ARBA00046225"/>
    </source>
</evidence>
<dbReference type="InterPro" id="IPR038497">
    <property type="entry name" value="ATPase_V1-cplx_hsu_C_sf"/>
</dbReference>
<dbReference type="PANTHER" id="PTHR10698:SF0">
    <property type="entry name" value="V-TYPE PROTON ATPASE SUBUNIT H"/>
    <property type="match status" value="1"/>
</dbReference>
<sequence length="578" mass="66390">MANVNAENVRQLIPTLGDDKIACYKFAQAKFARLRSTGSLICKCCVCGYALLTGCSVRSQMITQRDHDFIVNLDQRGHKDLPDKSPEICAEVFLNLLAHISKDQTIQYILVLIDDILSEDKSRVKIFRDSRISGNVWQPFLNLLNRQDEFVQHMTARIIGKLACWTPQLMDKSDLHFYLSWLKDQLKTNAEKMSAELEHAEQVMLEHEKEHFADKPAKHRQHKAKESPSDNEAEKYSALYSDFDVLTPLEDLPPGLHKAEKMSAELEHAEQVMLEHEKEHFADKPAKHRQHKAKESPSDNEAEKYSALYSDFDVLTPLEDLPPGLHKNNDYIQSVARCLQMMLRVDEYRFAFLSVDGISTLLSILASRVNFQVQYQLVFCLWVLTFNPLLAEKMNKFNAIPILADILSDSVKEKVTRIVLAVFRNLIEKPEDQQVAKEHCIAMVQCKVLKQLSILEQKRSDDEDIMNDVEYLSERLQASNAVRLNERGQELLRTLVHLLEKSRDPVVLAVACYDVGEYELLRTLVHLLEKSRDPVVLAVACYDVGEYVRHYPRGKHIIEQLGGKQRVMYLLSHEDPNV</sequence>
<evidence type="ECO:0000259" key="8">
    <source>
        <dbReference type="Pfam" id="PF11698"/>
    </source>
</evidence>
<feature type="non-terminal residue" evidence="9">
    <location>
        <position position="578"/>
    </location>
</feature>
<keyword evidence="3" id="KW-0375">Hydrogen ion transport</keyword>
<dbReference type="STRING" id="104452.A0A0L7L3F6"/>